<reference evidence="6" key="1">
    <citation type="submission" date="2012-12" db="EMBL/GenBank/DDBJ databases">
        <authorList>
            <person name="Hellsten U."/>
            <person name="Grimwood J."/>
            <person name="Chapman J.A."/>
            <person name="Shapiro H."/>
            <person name="Aerts A."/>
            <person name="Otillar R.P."/>
            <person name="Terry A.Y."/>
            <person name="Boore J.L."/>
            <person name="Simakov O."/>
            <person name="Marletaz F."/>
            <person name="Cho S.-J."/>
            <person name="Edsinger-Gonzales E."/>
            <person name="Havlak P."/>
            <person name="Kuo D.-H."/>
            <person name="Larsson T."/>
            <person name="Lv J."/>
            <person name="Arendt D."/>
            <person name="Savage R."/>
            <person name="Osoegawa K."/>
            <person name="de Jong P."/>
            <person name="Lindberg D.R."/>
            <person name="Seaver E.C."/>
            <person name="Weisblat D.A."/>
            <person name="Putnam N.H."/>
            <person name="Grigoriev I.V."/>
            <person name="Rokhsar D.S."/>
        </authorList>
    </citation>
    <scope>NUCLEOTIDE SEQUENCE</scope>
    <source>
        <strain evidence="6">I ESC-2004</strain>
    </source>
</reference>
<dbReference type="AlphaFoldDB" id="R7ULW1"/>
<dbReference type="InterPro" id="IPR023509">
    <property type="entry name" value="DTD-like_sf"/>
</dbReference>
<comment type="catalytic activity">
    <reaction evidence="3">
        <text>a D-aminoacyl-tRNA + H2O = a tRNA + a D-alpha-amino acid + H(+)</text>
        <dbReference type="Rhea" id="RHEA:13953"/>
        <dbReference type="Rhea" id="RHEA-COMP:10123"/>
        <dbReference type="Rhea" id="RHEA-COMP:10124"/>
        <dbReference type="ChEBI" id="CHEBI:15377"/>
        <dbReference type="ChEBI" id="CHEBI:15378"/>
        <dbReference type="ChEBI" id="CHEBI:59871"/>
        <dbReference type="ChEBI" id="CHEBI:78442"/>
        <dbReference type="ChEBI" id="CHEBI:79333"/>
        <dbReference type="EC" id="3.1.1.96"/>
    </reaction>
</comment>
<accession>R7ULW1</accession>
<dbReference type="Gene3D" id="3.50.80.10">
    <property type="entry name" value="D-tyrosyl-tRNA(Tyr) deacylase"/>
    <property type="match status" value="1"/>
</dbReference>
<comment type="catalytic activity">
    <reaction evidence="2">
        <text>glycyl-tRNA(Ala) + H2O = tRNA(Ala) + glycine + H(+)</text>
        <dbReference type="Rhea" id="RHEA:53744"/>
        <dbReference type="Rhea" id="RHEA-COMP:9657"/>
        <dbReference type="Rhea" id="RHEA-COMP:13640"/>
        <dbReference type="ChEBI" id="CHEBI:15377"/>
        <dbReference type="ChEBI" id="CHEBI:15378"/>
        <dbReference type="ChEBI" id="CHEBI:57305"/>
        <dbReference type="ChEBI" id="CHEBI:78442"/>
        <dbReference type="ChEBI" id="CHEBI:78522"/>
        <dbReference type="EC" id="3.1.1.96"/>
    </reaction>
</comment>
<dbReference type="EC" id="3.1.1.96" evidence="1"/>
<name>R7ULW1_CAPTE</name>
<evidence type="ECO:0000256" key="2">
    <source>
        <dbReference type="ARBA" id="ARBA00047676"/>
    </source>
</evidence>
<dbReference type="STRING" id="283909.R7ULW1"/>
<evidence type="ECO:0000256" key="1">
    <source>
        <dbReference type="ARBA" id="ARBA00013056"/>
    </source>
</evidence>
<dbReference type="SUPFAM" id="SSF69500">
    <property type="entry name" value="DTD-like"/>
    <property type="match status" value="1"/>
</dbReference>
<evidence type="ECO:0000313" key="4">
    <source>
        <dbReference type="EMBL" id="ELU07519.1"/>
    </source>
</evidence>
<evidence type="ECO:0000313" key="5">
    <source>
        <dbReference type="EnsemblMetazoa" id="CapteP145237"/>
    </source>
</evidence>
<dbReference type="HOGENOM" id="CLU_2640488_0_0_1"/>
<protein>
    <recommendedName>
        <fullName evidence="1">D-aminoacyl-tRNA deacylase</fullName>
        <ecNumber evidence="1">3.1.1.96</ecNumber>
    </recommendedName>
</protein>
<evidence type="ECO:0000256" key="3">
    <source>
        <dbReference type="ARBA" id="ARBA00048018"/>
    </source>
</evidence>
<gene>
    <name evidence="4" type="ORF">CAPTEDRAFT_145237</name>
</gene>
<reference evidence="4 6" key="2">
    <citation type="journal article" date="2013" name="Nature">
        <title>Insights into bilaterian evolution from three spiralian genomes.</title>
        <authorList>
            <person name="Simakov O."/>
            <person name="Marletaz F."/>
            <person name="Cho S.J."/>
            <person name="Edsinger-Gonzales E."/>
            <person name="Havlak P."/>
            <person name="Hellsten U."/>
            <person name="Kuo D.H."/>
            <person name="Larsson T."/>
            <person name="Lv J."/>
            <person name="Arendt D."/>
            <person name="Savage R."/>
            <person name="Osoegawa K."/>
            <person name="de Jong P."/>
            <person name="Grimwood J."/>
            <person name="Chapman J.A."/>
            <person name="Shapiro H."/>
            <person name="Aerts A."/>
            <person name="Otillar R.P."/>
            <person name="Terry A.Y."/>
            <person name="Boore J.L."/>
            <person name="Grigoriev I.V."/>
            <person name="Lindberg D.R."/>
            <person name="Seaver E.C."/>
            <person name="Weisblat D.A."/>
            <person name="Putnam N.H."/>
            <person name="Rokhsar D.S."/>
        </authorList>
    </citation>
    <scope>NUCLEOTIDE SEQUENCE</scope>
    <source>
        <strain evidence="4 6">I ESC-2004</strain>
    </source>
</reference>
<dbReference type="OrthoDB" id="275783at2759"/>
<keyword evidence="6" id="KW-1185">Reference proteome</keyword>
<dbReference type="GO" id="GO:0051499">
    <property type="term" value="F:D-aminoacyl-tRNA deacylase activity"/>
    <property type="evidence" value="ECO:0007669"/>
    <property type="project" value="UniProtKB-EC"/>
</dbReference>
<dbReference type="EMBL" id="AMQN01022246">
    <property type="status" value="NOT_ANNOTATED_CDS"/>
    <property type="molecule type" value="Genomic_DNA"/>
</dbReference>
<proteinExistence type="predicted"/>
<organism evidence="4">
    <name type="scientific">Capitella teleta</name>
    <name type="common">Polychaete worm</name>
    <dbReference type="NCBI Taxonomy" id="283909"/>
    <lineage>
        <taxon>Eukaryota</taxon>
        <taxon>Metazoa</taxon>
        <taxon>Spiralia</taxon>
        <taxon>Lophotrochozoa</taxon>
        <taxon>Annelida</taxon>
        <taxon>Polychaeta</taxon>
        <taxon>Sedentaria</taxon>
        <taxon>Scolecida</taxon>
        <taxon>Capitellidae</taxon>
        <taxon>Capitella</taxon>
    </lineage>
</organism>
<dbReference type="EMBL" id="KB299844">
    <property type="protein sequence ID" value="ELU07519.1"/>
    <property type="molecule type" value="Genomic_DNA"/>
</dbReference>
<sequence>MFARVVLQQCISARLQIRPATADSSAEFVQIREGLVVHTCFCRGATAETVAKLGIRRSALKFKYPKYFLLYLQPPKF</sequence>
<dbReference type="EnsemblMetazoa" id="CapteT145237">
    <property type="protein sequence ID" value="CapteP145237"/>
    <property type="gene ID" value="CapteG145237"/>
</dbReference>
<evidence type="ECO:0000313" key="6">
    <source>
        <dbReference type="Proteomes" id="UP000014760"/>
    </source>
</evidence>
<reference evidence="5" key="3">
    <citation type="submission" date="2015-06" db="UniProtKB">
        <authorList>
            <consortium name="EnsemblMetazoa"/>
        </authorList>
    </citation>
    <scope>IDENTIFICATION</scope>
</reference>
<dbReference type="Proteomes" id="UP000014760">
    <property type="component" value="Unassembled WGS sequence"/>
</dbReference>